<feature type="region of interest" description="Disordered" evidence="9">
    <location>
        <begin position="949"/>
        <end position="992"/>
    </location>
</feature>
<dbReference type="Gene3D" id="1.10.510.10">
    <property type="entry name" value="Transferase(Phosphotransferase) domain 1"/>
    <property type="match status" value="1"/>
</dbReference>
<evidence type="ECO:0000256" key="5">
    <source>
        <dbReference type="ARBA" id="ARBA00022840"/>
    </source>
</evidence>
<dbReference type="FunFam" id="3.30.200.20:FF:000035">
    <property type="entry name" value="Serine/threonine protein kinase Stk1"/>
    <property type="match status" value="1"/>
</dbReference>
<feature type="compositionally biased region" description="Low complexity" evidence="9">
    <location>
        <begin position="482"/>
        <end position="494"/>
    </location>
</feature>
<dbReference type="Pfam" id="PF00069">
    <property type="entry name" value="Pkinase"/>
    <property type="match status" value="1"/>
</dbReference>
<name>A0A7C2JYJ4_9PLAN</name>
<keyword evidence="2" id="KW-0808">Transferase</keyword>
<dbReference type="InterPro" id="IPR011009">
    <property type="entry name" value="Kinase-like_dom_sf"/>
</dbReference>
<dbReference type="PANTHER" id="PTHR43289">
    <property type="entry name" value="MITOGEN-ACTIVATED PROTEIN KINASE KINASE KINASE 20-RELATED"/>
    <property type="match status" value="1"/>
</dbReference>
<dbReference type="InterPro" id="IPR012334">
    <property type="entry name" value="Pectin_lyas_fold"/>
</dbReference>
<keyword evidence="3 8" id="KW-0547">Nucleotide-binding</keyword>
<evidence type="ECO:0000256" key="4">
    <source>
        <dbReference type="ARBA" id="ARBA00022777"/>
    </source>
</evidence>
<dbReference type="CDD" id="cd14014">
    <property type="entry name" value="STKc_PknB_like"/>
    <property type="match status" value="1"/>
</dbReference>
<dbReference type="Gene3D" id="3.30.200.20">
    <property type="entry name" value="Phosphorylase Kinase, domain 1"/>
    <property type="match status" value="1"/>
</dbReference>
<dbReference type="InterPro" id="IPR006626">
    <property type="entry name" value="PbH1"/>
</dbReference>
<reference evidence="11" key="1">
    <citation type="journal article" date="2020" name="mSystems">
        <title>Genome- and Community-Level Interaction Insights into Carbon Utilization and Element Cycling Functions of Hydrothermarchaeota in Hydrothermal Sediment.</title>
        <authorList>
            <person name="Zhou Z."/>
            <person name="Liu Y."/>
            <person name="Xu W."/>
            <person name="Pan J."/>
            <person name="Luo Z.H."/>
            <person name="Li M."/>
        </authorList>
    </citation>
    <scope>NUCLEOTIDE SEQUENCE [LARGE SCALE GENOMIC DNA]</scope>
    <source>
        <strain evidence="11">SpSt-339</strain>
    </source>
</reference>
<dbReference type="SMART" id="SM00710">
    <property type="entry name" value="PbH1"/>
    <property type="match status" value="5"/>
</dbReference>
<gene>
    <name evidence="11" type="ORF">ENQ76_05455</name>
</gene>
<dbReference type="SMART" id="SM00220">
    <property type="entry name" value="S_TKc"/>
    <property type="match status" value="1"/>
</dbReference>
<keyword evidence="4 11" id="KW-0418">Kinase</keyword>
<protein>
    <submittedName>
        <fullName evidence="11">Serine/threonine protein kinase</fullName>
    </submittedName>
</protein>
<dbReference type="GO" id="GO:0004674">
    <property type="term" value="F:protein serine/threonine kinase activity"/>
    <property type="evidence" value="ECO:0007669"/>
    <property type="project" value="UniProtKB-KW"/>
</dbReference>
<feature type="compositionally biased region" description="Pro residues" evidence="9">
    <location>
        <begin position="457"/>
        <end position="468"/>
    </location>
</feature>
<dbReference type="SUPFAM" id="SSF51126">
    <property type="entry name" value="Pectin lyase-like"/>
    <property type="match status" value="1"/>
</dbReference>
<feature type="region of interest" description="Disordered" evidence="9">
    <location>
        <begin position="411"/>
        <end position="505"/>
    </location>
</feature>
<dbReference type="InterPro" id="IPR017441">
    <property type="entry name" value="Protein_kinase_ATP_BS"/>
</dbReference>
<evidence type="ECO:0000259" key="10">
    <source>
        <dbReference type="PROSITE" id="PS50011"/>
    </source>
</evidence>
<feature type="binding site" evidence="8">
    <location>
        <position position="112"/>
    </location>
    <ligand>
        <name>ATP</name>
        <dbReference type="ChEBI" id="CHEBI:30616"/>
    </ligand>
</feature>
<accession>A0A7C2JYJ4</accession>
<dbReference type="AlphaFoldDB" id="A0A7C2JYJ4"/>
<dbReference type="PROSITE" id="PS00107">
    <property type="entry name" value="PROTEIN_KINASE_ATP"/>
    <property type="match status" value="1"/>
</dbReference>
<evidence type="ECO:0000256" key="1">
    <source>
        <dbReference type="ARBA" id="ARBA00022527"/>
    </source>
</evidence>
<evidence type="ECO:0000256" key="3">
    <source>
        <dbReference type="ARBA" id="ARBA00022741"/>
    </source>
</evidence>
<dbReference type="PANTHER" id="PTHR43289:SF6">
    <property type="entry name" value="SERINE_THREONINE-PROTEIN KINASE NEKL-3"/>
    <property type="match status" value="1"/>
</dbReference>
<dbReference type="Gene3D" id="2.160.20.10">
    <property type="entry name" value="Single-stranded right-handed beta-helix, Pectin lyase-like"/>
    <property type="match status" value="1"/>
</dbReference>
<dbReference type="PROSITE" id="PS50011">
    <property type="entry name" value="PROTEIN_KINASE_DOM"/>
    <property type="match status" value="1"/>
</dbReference>
<sequence>MPTSSKLTTDSFLAVVDRSGLIEPQRLQKLLAEFDAQGGNRAETAAVANFLVSRNAITAWQAEKLLQGKHKGYFLGKYRLLSLLGRGGMSSVYLAEHVLMRRRCAIKVLPAKRVGDSSYLARFHREAQAVAALDHPNIVRAYDVDQQSDRDAEIHFLVMEYVEGTSLQDLVAKQGPLPIADAVDYIRQAAVGLAHAHKSGMVHRDIKPGNLLRDMQGTLKILDLGLARFFGQREDSEALTRQHDEKVLGTADYLAPEQALDSHTVDARADIYSLGCTLYFLLTGHPPFTEGTLAQRLLAHQSKTPSPIEQDRPETLQSLRDIVGKMMAKQADDRYASAQEVADLLLKWLSVNADPAWKKSHADLFAPLGGPLPVAARVVAPLAKSAPVSAAAVPRTETPAAATEPELASFLQGHSQPTPRDSAVKPVPAPTPTASPTPPPSSRRLVASAPDAKPLASEPPPASPPPTPVASGPDFSFLSGSAPAPATPSKAPAAVDRARSESPPEVATALLPSMADLEQTRSLNEPSPTAFEFTVPPVTVTTSSSPVTPVVSAVTPARPAAPPFRPSSSTSPRSRSRWMKIGIGSLVVVGLLGTAGMLSGWFGSSKPPQKAPKKAKAAAKAVGPSATDSLWEQKREAVVGPSGDFATLQAALEQVQKSFRPQNRSDRFLIKLQAGDYPERVNIAGKQWSKQTYGVNVVIRGEGNVTLAPGGAEPVIRLVGVQGLQLVNVTIQAGDKPVAIEITDLADRTKLKDVTVTGFTDAGIALAGVLGSSFSDGQLLLENVRFQPGRDAAVGVRAAKGSDNIDCGYVRFLKCRFRGPLAAGVSISGQDTVGFEFRECVFAETRSGIELLGGASWRDFTLLNNTFYRCQTGLRIAQQPPPTAKNLSLRRNLFVELTGPEVVVEQDFNEQMLIDRQMLGAMAGNWSTRPEEKVGGALEIWGDGGRRGETGITFVSTDPDSPKFLAPPREAPQARVDGQKRGEPSWLGAVGP</sequence>
<organism evidence="11">
    <name type="scientific">Schlesneria paludicola</name>
    <dbReference type="NCBI Taxonomy" id="360056"/>
    <lineage>
        <taxon>Bacteria</taxon>
        <taxon>Pseudomonadati</taxon>
        <taxon>Planctomycetota</taxon>
        <taxon>Planctomycetia</taxon>
        <taxon>Planctomycetales</taxon>
        <taxon>Planctomycetaceae</taxon>
        <taxon>Schlesneria</taxon>
    </lineage>
</organism>
<keyword evidence="1 11" id="KW-0723">Serine/threonine-protein kinase</keyword>
<dbReference type="GO" id="GO:0005524">
    <property type="term" value="F:ATP binding"/>
    <property type="evidence" value="ECO:0007669"/>
    <property type="project" value="UniProtKB-UniRule"/>
</dbReference>
<evidence type="ECO:0000256" key="8">
    <source>
        <dbReference type="PROSITE-ProRule" id="PRU10141"/>
    </source>
</evidence>
<comment type="caution">
    <text evidence="11">The sequence shown here is derived from an EMBL/GenBank/DDBJ whole genome shotgun (WGS) entry which is preliminary data.</text>
</comment>
<dbReference type="InterPro" id="IPR011050">
    <property type="entry name" value="Pectin_lyase_fold/virulence"/>
</dbReference>
<dbReference type="InterPro" id="IPR000719">
    <property type="entry name" value="Prot_kinase_dom"/>
</dbReference>
<feature type="compositionally biased region" description="Pro residues" evidence="9">
    <location>
        <begin position="427"/>
        <end position="441"/>
    </location>
</feature>
<comment type="catalytic activity">
    <reaction evidence="7">
        <text>L-seryl-[protein] + ATP = O-phospho-L-seryl-[protein] + ADP + H(+)</text>
        <dbReference type="Rhea" id="RHEA:17989"/>
        <dbReference type="Rhea" id="RHEA-COMP:9863"/>
        <dbReference type="Rhea" id="RHEA-COMP:11604"/>
        <dbReference type="ChEBI" id="CHEBI:15378"/>
        <dbReference type="ChEBI" id="CHEBI:29999"/>
        <dbReference type="ChEBI" id="CHEBI:30616"/>
        <dbReference type="ChEBI" id="CHEBI:83421"/>
        <dbReference type="ChEBI" id="CHEBI:456216"/>
        <dbReference type="EC" id="2.7.11.1"/>
    </reaction>
</comment>
<dbReference type="SUPFAM" id="SSF56112">
    <property type="entry name" value="Protein kinase-like (PK-like)"/>
    <property type="match status" value="1"/>
</dbReference>
<evidence type="ECO:0000313" key="11">
    <source>
        <dbReference type="EMBL" id="HEN14902.1"/>
    </source>
</evidence>
<keyword evidence="5 8" id="KW-0067">ATP-binding</keyword>
<feature type="domain" description="Protein kinase" evidence="10">
    <location>
        <begin position="78"/>
        <end position="349"/>
    </location>
</feature>
<proteinExistence type="predicted"/>
<evidence type="ECO:0000256" key="9">
    <source>
        <dbReference type="SAM" id="MobiDB-lite"/>
    </source>
</evidence>
<evidence type="ECO:0000256" key="2">
    <source>
        <dbReference type="ARBA" id="ARBA00022679"/>
    </source>
</evidence>
<evidence type="ECO:0000256" key="6">
    <source>
        <dbReference type="ARBA" id="ARBA00047899"/>
    </source>
</evidence>
<evidence type="ECO:0000256" key="7">
    <source>
        <dbReference type="ARBA" id="ARBA00048679"/>
    </source>
</evidence>
<comment type="catalytic activity">
    <reaction evidence="6">
        <text>L-threonyl-[protein] + ATP = O-phospho-L-threonyl-[protein] + ADP + H(+)</text>
        <dbReference type="Rhea" id="RHEA:46608"/>
        <dbReference type="Rhea" id="RHEA-COMP:11060"/>
        <dbReference type="Rhea" id="RHEA-COMP:11605"/>
        <dbReference type="ChEBI" id="CHEBI:15378"/>
        <dbReference type="ChEBI" id="CHEBI:30013"/>
        <dbReference type="ChEBI" id="CHEBI:30616"/>
        <dbReference type="ChEBI" id="CHEBI:61977"/>
        <dbReference type="ChEBI" id="CHEBI:456216"/>
        <dbReference type="EC" id="2.7.11.1"/>
    </reaction>
</comment>
<dbReference type="EMBL" id="DSOK01000160">
    <property type="protein sequence ID" value="HEN14902.1"/>
    <property type="molecule type" value="Genomic_DNA"/>
</dbReference>